<dbReference type="Proteomes" id="UP001058016">
    <property type="component" value="Chromosome"/>
</dbReference>
<dbReference type="InterPro" id="IPR032330">
    <property type="entry name" value="EF-G-binding_C"/>
</dbReference>
<dbReference type="EMBL" id="CP071249">
    <property type="protein sequence ID" value="UUF05641.1"/>
    <property type="molecule type" value="Genomic_DNA"/>
</dbReference>
<dbReference type="EMBL" id="CP071249">
    <property type="protein sequence ID" value="UUF06417.1"/>
    <property type="molecule type" value="Genomic_DNA"/>
</dbReference>
<dbReference type="Proteomes" id="UP001058072">
    <property type="component" value="Chromosome"/>
</dbReference>
<dbReference type="GO" id="GO:0003746">
    <property type="term" value="F:translation elongation factor activity"/>
    <property type="evidence" value="ECO:0007669"/>
    <property type="project" value="UniProtKB-KW"/>
</dbReference>
<evidence type="ECO:0000259" key="1">
    <source>
        <dbReference type="Pfam" id="PF07299"/>
    </source>
</evidence>
<evidence type="ECO:0000313" key="7">
    <source>
        <dbReference type="Proteomes" id="UP001058016"/>
    </source>
</evidence>
<dbReference type="RefSeq" id="WP_055243255.1">
    <property type="nucleotide sequence ID" value="NZ_CP071249.1"/>
</dbReference>
<dbReference type="InterPro" id="IPR038344">
    <property type="entry name" value="EF-G_N_sf"/>
</dbReference>
<dbReference type="Pfam" id="PF16571">
    <property type="entry name" value="FBP_C"/>
    <property type="match status" value="1"/>
</dbReference>
<sequence>MNAFLKKEEFNYINKRLQDLSSALRNCNDYNTRDASRDYIQDKILSHLSHLSSEEKLLLDIKDLKDSKQINKFLEELENYVYGMQPVSNAEISKLFKKEKKLKLPPAEAQDTPLVYLGWFDQATKKLFVIYPLNGKLLGMSCRLTEAKVKQTNICALCNHIGPKNEVAFVSPICKRKDTYRSIGFYMCLDSNKCNERITSTKKLESILKDVNNIKS</sequence>
<name>A0A9Q9CI01_9FIRM</name>
<keyword evidence="6" id="KW-0648">Protein biosynthesis</keyword>
<dbReference type="EMBL" id="CP071250">
    <property type="protein sequence ID" value="UUF07650.1"/>
    <property type="molecule type" value="Genomic_DNA"/>
</dbReference>
<keyword evidence="6" id="KW-0251">Elongation factor</keyword>
<gene>
    <name evidence="4" type="ORF">J0J69_02165</name>
    <name evidence="3" type="ORF">J0J69_11340</name>
    <name evidence="6" type="ORF">J0J70_02510</name>
    <name evidence="5" type="ORF">J0J70_08410</name>
</gene>
<dbReference type="AlphaFoldDB" id="A0A9Q9CI01"/>
<evidence type="ECO:0000313" key="6">
    <source>
        <dbReference type="EMBL" id="UUF08898.1"/>
    </source>
</evidence>
<evidence type="ECO:0000313" key="5">
    <source>
        <dbReference type="EMBL" id="UUF07650.1"/>
    </source>
</evidence>
<organism evidence="6 8">
    <name type="scientific">Turicibacter bilis</name>
    <dbReference type="NCBI Taxonomy" id="2735723"/>
    <lineage>
        <taxon>Bacteria</taxon>
        <taxon>Bacillati</taxon>
        <taxon>Bacillota</taxon>
        <taxon>Erysipelotrichia</taxon>
        <taxon>Erysipelotrichales</taxon>
        <taxon>Turicibacteraceae</taxon>
        <taxon>Turicibacter</taxon>
    </lineage>
</organism>
<proteinExistence type="predicted"/>
<feature type="domain" description="Elongation factor G-binding protein C-terminal treble-clef zinc-finger" evidence="2">
    <location>
        <begin position="98"/>
        <end position="205"/>
    </location>
</feature>
<keyword evidence="7" id="KW-1185">Reference proteome</keyword>
<dbReference type="CDD" id="cd16342">
    <property type="entry name" value="FusC_FusB"/>
    <property type="match status" value="1"/>
</dbReference>
<protein>
    <submittedName>
        <fullName evidence="6">Elongation factor G-binding protein</fullName>
    </submittedName>
</protein>
<evidence type="ECO:0000313" key="3">
    <source>
        <dbReference type="EMBL" id="UUF05641.1"/>
    </source>
</evidence>
<accession>A0A9Q9CI01</accession>
<dbReference type="EMBL" id="CP071250">
    <property type="protein sequence ID" value="UUF08898.1"/>
    <property type="molecule type" value="Genomic_DNA"/>
</dbReference>
<evidence type="ECO:0000313" key="8">
    <source>
        <dbReference type="Proteomes" id="UP001058072"/>
    </source>
</evidence>
<reference evidence="6 7" key="1">
    <citation type="submission" date="2021-03" db="EMBL/GenBank/DDBJ databases">
        <title>Comparative Genomics and Metabolomics in the genus Turicibacter.</title>
        <authorList>
            <person name="Maki J."/>
            <person name="Looft T."/>
        </authorList>
    </citation>
    <scope>NUCLEOTIDE SEQUENCE</scope>
    <source>
        <strain evidence="6">ISU324</strain>
        <strain evidence="3 7">MMM721</strain>
    </source>
</reference>
<feature type="domain" description="Elongation factor G-binding protein N-terminal" evidence="1">
    <location>
        <begin position="4"/>
        <end position="85"/>
    </location>
</feature>
<evidence type="ECO:0000313" key="4">
    <source>
        <dbReference type="EMBL" id="UUF06417.1"/>
    </source>
</evidence>
<dbReference type="InterPro" id="IPR010841">
    <property type="entry name" value="EF-G-binding_N"/>
</dbReference>
<evidence type="ECO:0000259" key="2">
    <source>
        <dbReference type="Pfam" id="PF16571"/>
    </source>
</evidence>
<dbReference type="Pfam" id="PF07299">
    <property type="entry name" value="EF-G-binding_N"/>
    <property type="match status" value="1"/>
</dbReference>
<dbReference type="Gene3D" id="1.20.1280.250">
    <property type="match status" value="1"/>
</dbReference>